<reference evidence="2 3" key="1">
    <citation type="submission" date="2020-10" db="EMBL/GenBank/DDBJ databases">
        <title>complete genome sequencing of Lysobacter sp. H21R20.</title>
        <authorList>
            <person name="Bae J.-W."/>
            <person name="Lee S.-Y."/>
        </authorList>
    </citation>
    <scope>NUCLEOTIDE SEQUENCE [LARGE SCALE GENOMIC DNA]</scope>
    <source>
        <strain evidence="2 3">H21R20</strain>
    </source>
</reference>
<sequence length="244" mass="26619">MGKTETTRYVIVPHRRGRRTMLLSALVAGWLGSLLLVWAATSLHAAPQLPGLKSAAATAQTELAAARASLQQLSQRAATLERSDQISRVANRELQDELSQREEEISGLRANLAFYERVAGPAAKQRKGLNVHSLEFKPERAGTWRYQAVLTQNLAQGAISSGKLRFAIEGVRDGKLATVGWTDLHQSSSAPPQDYAFRYFQQLEGSVMLPPGFTPQRVRVALRGGSANVDQALAWTQSSQIGDT</sequence>
<evidence type="ECO:0000256" key="1">
    <source>
        <dbReference type="SAM" id="Coils"/>
    </source>
</evidence>
<dbReference type="Pfam" id="PF20567">
    <property type="entry name" value="DUF6776"/>
    <property type="match status" value="1"/>
</dbReference>
<accession>A0A7S6UGE3</accession>
<organism evidence="2 3">
    <name type="scientific">Novilysobacter ciconiae</name>
    <dbReference type="NCBI Taxonomy" id="2781022"/>
    <lineage>
        <taxon>Bacteria</taxon>
        <taxon>Pseudomonadati</taxon>
        <taxon>Pseudomonadota</taxon>
        <taxon>Gammaproteobacteria</taxon>
        <taxon>Lysobacterales</taxon>
        <taxon>Lysobacteraceae</taxon>
        <taxon>Novilysobacter</taxon>
    </lineage>
</organism>
<dbReference type="KEGG" id="lcic:INQ41_01775"/>
<evidence type="ECO:0000313" key="2">
    <source>
        <dbReference type="EMBL" id="QOW19827.1"/>
    </source>
</evidence>
<name>A0A7S6UGE3_9GAMM</name>
<proteinExistence type="predicted"/>
<feature type="coiled-coil region" evidence="1">
    <location>
        <begin position="56"/>
        <end position="118"/>
    </location>
</feature>
<gene>
    <name evidence="2" type="ORF">INQ41_01775</name>
</gene>
<keyword evidence="3" id="KW-1185">Reference proteome</keyword>
<evidence type="ECO:0000313" key="3">
    <source>
        <dbReference type="Proteomes" id="UP000594059"/>
    </source>
</evidence>
<dbReference type="AlphaFoldDB" id="A0A7S6UGE3"/>
<protein>
    <submittedName>
        <fullName evidence="2">Uncharacterized protein</fullName>
    </submittedName>
</protein>
<dbReference type="Proteomes" id="UP000594059">
    <property type="component" value="Chromosome"/>
</dbReference>
<dbReference type="EMBL" id="CP063656">
    <property type="protein sequence ID" value="QOW19827.1"/>
    <property type="molecule type" value="Genomic_DNA"/>
</dbReference>
<dbReference type="InterPro" id="IPR046703">
    <property type="entry name" value="DUF6776"/>
</dbReference>
<keyword evidence="1" id="KW-0175">Coiled coil</keyword>